<feature type="transmembrane region" description="Helical" evidence="4">
    <location>
        <begin position="501"/>
        <end position="518"/>
    </location>
</feature>
<comment type="caution">
    <text evidence="7">The sequence shown here is derived from an EMBL/GenBank/DDBJ whole genome shotgun (WGS) entry which is preliminary data.</text>
</comment>
<accession>A0ABQ0FBH9</accession>
<dbReference type="InterPro" id="IPR001251">
    <property type="entry name" value="CRAL-TRIO_dom"/>
</dbReference>
<dbReference type="InterPro" id="IPR054071">
    <property type="entry name" value="PH_NF1"/>
</dbReference>
<reference evidence="7 8" key="1">
    <citation type="submission" date="2024-08" db="EMBL/GenBank/DDBJ databases">
        <title>The draft genome of Apodemus speciosus.</title>
        <authorList>
            <person name="Nabeshima K."/>
            <person name="Suzuki S."/>
            <person name="Onuma M."/>
        </authorList>
    </citation>
    <scope>NUCLEOTIDE SEQUENCE [LARGE SCALE GENOMIC DNA]</scope>
    <source>
        <strain evidence="7">IB14-021</strain>
    </source>
</reference>
<evidence type="ECO:0000259" key="6">
    <source>
        <dbReference type="PROSITE" id="PS50191"/>
    </source>
</evidence>
<dbReference type="PANTHER" id="PTHR10194">
    <property type="entry name" value="RAS GTPASE-ACTIVATING PROTEINS"/>
    <property type="match status" value="1"/>
</dbReference>
<dbReference type="PANTHER" id="PTHR10194:SF142">
    <property type="entry name" value="NEUROFIBROMIN"/>
    <property type="match status" value="1"/>
</dbReference>
<keyword evidence="2" id="KW-0597">Phosphoprotein</keyword>
<evidence type="ECO:0000256" key="3">
    <source>
        <dbReference type="SAM" id="MobiDB-lite"/>
    </source>
</evidence>
<dbReference type="SMART" id="SM00323">
    <property type="entry name" value="RasGAP"/>
    <property type="match status" value="1"/>
</dbReference>
<keyword evidence="1" id="KW-0343">GTPase activation</keyword>
<feature type="domain" description="Ras-GAP" evidence="5">
    <location>
        <begin position="1224"/>
        <end position="1440"/>
    </location>
</feature>
<organism evidence="7 8">
    <name type="scientific">Apodemus speciosus</name>
    <name type="common">Large Japanese field mouse</name>
    <dbReference type="NCBI Taxonomy" id="105296"/>
    <lineage>
        <taxon>Eukaryota</taxon>
        <taxon>Metazoa</taxon>
        <taxon>Chordata</taxon>
        <taxon>Craniata</taxon>
        <taxon>Vertebrata</taxon>
        <taxon>Euteleostomi</taxon>
        <taxon>Mammalia</taxon>
        <taxon>Eutheria</taxon>
        <taxon>Euarchontoglires</taxon>
        <taxon>Glires</taxon>
        <taxon>Rodentia</taxon>
        <taxon>Myomorpha</taxon>
        <taxon>Muroidea</taxon>
        <taxon>Muridae</taxon>
        <taxon>Murinae</taxon>
        <taxon>Apodemus</taxon>
    </lineage>
</organism>
<evidence type="ECO:0000256" key="2">
    <source>
        <dbReference type="ARBA" id="ARBA00022553"/>
    </source>
</evidence>
<dbReference type="SUPFAM" id="SSF48350">
    <property type="entry name" value="GTPase activation domain, GAP"/>
    <property type="match status" value="1"/>
</dbReference>
<feature type="compositionally biased region" description="Polar residues" evidence="3">
    <location>
        <begin position="2867"/>
        <end position="2893"/>
    </location>
</feature>
<dbReference type="CDD" id="cd00170">
    <property type="entry name" value="SEC14"/>
    <property type="match status" value="1"/>
</dbReference>
<dbReference type="InterPro" id="IPR016024">
    <property type="entry name" value="ARM-type_fold"/>
</dbReference>
<evidence type="ECO:0000256" key="4">
    <source>
        <dbReference type="SAM" id="Phobius"/>
    </source>
</evidence>
<protein>
    <submittedName>
        <fullName evidence="7">Neurofibromin</fullName>
    </submittedName>
</protein>
<dbReference type="InterPro" id="IPR039360">
    <property type="entry name" value="Ras_GTPase"/>
</dbReference>
<evidence type="ECO:0000313" key="8">
    <source>
        <dbReference type="Proteomes" id="UP001623349"/>
    </source>
</evidence>
<dbReference type="PROSITE" id="PS00509">
    <property type="entry name" value="RAS_GTPASE_ACTIV_1"/>
    <property type="match status" value="1"/>
</dbReference>
<dbReference type="PROSITE" id="PS50018">
    <property type="entry name" value="RAS_GTPASE_ACTIV_2"/>
    <property type="match status" value="1"/>
</dbReference>
<dbReference type="CDD" id="cd13313">
    <property type="entry name" value="PH_NF1"/>
    <property type="match status" value="1"/>
</dbReference>
<feature type="transmembrane region" description="Helical" evidence="4">
    <location>
        <begin position="475"/>
        <end position="494"/>
    </location>
</feature>
<dbReference type="Pfam" id="PF00616">
    <property type="entry name" value="RasGAP"/>
    <property type="match status" value="1"/>
</dbReference>
<sequence length="2905" mass="325905">MAAHRPVEWVQAVVSRFDEQLPIKTGQQNTHTKVSTEHNKECLINISKYKFSLVISGLTTILKNVNNMRIFGEAAEKNLYLSQLIILDTLEKCLAGGFSQPKDTMRLDETMLVKQLLPEICHFLHTCREGNQHAAELRNSASGVLFSLSCNNFNAVFSRISTRLQELTVCSEDNVDVHDIELLQYINVDCAKLKRLLKETAFKFKALKKVAQLAVINSLEKAFWNWVENYPDEFTKLYQIPQTDMAECAEKLFDLVDGFAESTKRKAAVWPLQIILLILCPEIIQDISKDVVDENNINKKLFLDSLRKALAGHGGSRQLTESAAIACVKLCKASTYINWEDNSVIFLLVQSMVVDLKNLLFNPSKPFSRGSQPADVDLMIDCLVSCFRISPHNNQHFKICLAQNSPSTFHYVLVNSLHRIITNSALDWWPKIDAVYCHSVELRNMFGETLHKAVQGCGAHPAIRMTPRRAFTQQLVTLTGGALSSAYFLFLLAVAAHTVSAKQLLFCMAVGFLGYLTFKEKVTSLKFKEKPTDLETRSYKCLLLSMVKLIHADPKLLLCNPRKQGPETQGSTAELITGLVQLVPQSHMPEVAQEAMEALLVLHQLDSIDLWNPDAPVETFWEIRDSTAGCSGTPPICRQAQTKLEVALYMFLWNPDTEAVLVAMSCFRHLCEEADIRCGVDEVSVHNFLPNYNTFMEFASVSNMMSTGRAALQKRVMALLRRIEHPTAGNTEAWEDTHAKWEQATKLILNYPKAKMEDGQAAESLHKTIVKRRMSHVSGGGSIDLSDTDSLQEWINMTGFLCALGGVCLQQRSISGLATYSPPMGPVSERKGSMISVMSSEGNVDSPVSRFMDRLLSLMVCNHEKVGLQIRTNVKDLVGLELSPALYPMLFNKLKNTISKFFDSQGQVLLTDSNTQFVEQTIAIMKNLLDNHTEGSSEHLGQASIEAMMLNLVRYVRVLGNMVHAIQIKTKLCQLVEVMMARRDDLSFCQEMKFRNKMVEYLTDWVMGTSNQAADDDVKCLTRVSLCSPGCPGTHSVDQAGLELRNLPASASQVLGLQADLDQASMEAVVSLLAGLPLQPEEGDGVELMEAKSQYFTLFMNLLNDCSEVEDENAQTGGRKRGMSRRLASLRHCTVLAMSNLLNANVDSGLMHSIGLGYHKDLQTRATFMEVLTKILQQGTEFDTLAETVLADRFERLVELVTMMGDQGELPIAMALANVVPCSQWDELARVLVTLFDSRHLLYQLLWNMFSKEVELADSMQTLFRGNSLASKIMTFCFKVYGATYLQKLLDPLLRIIITSSDWQHVSFEVDPSRLEPSESLEENQRNLLQMTEKFFHAIISSSSEFPSQLRSVCHCLYQATCHSLLNKATVKERKENKKSVVSQRFPQNSIGAVGSAMFLRFINPAIVSPYEAGILDKKPPPRIERGLKLMSKVLQSIANHVLFTKEEHMRPFNDFVKSNFDLARRFFLDIASDCPTSDAVNHSLSFISDGNVLALHRLLWNNQEKIGQYLSSNRLLCRPGWPQTQEDLPAAASQVLGLKACSTSAWLITWNFSRDHKAVGRRPFDKMATLLAYLGPPEHKPVADTHWSSLNLTSSKFEEFMTRKEGRTFVCGVKRGSWRGFILSILFEAADGNSVGRGHQVHEKEEFKALKTLSIFYQAGTSKAGNPIFYYVARRFKTGQINGDLLIYHVLLTLKPYYAKPYEIVVDLTHTGPSNRFKTDFLSKWFVVFPGFAYDNVSAVYVYNCNSWVREYTKYHERLLTGLKGSKRLVFIDCPGKLAEHIEHEQQKLPAATLALEEDLKVFHNALKLAHKDTKVSIKVGSTAVQVTSAERTKVLGQSVFLNDIYYASEIEEICLVDENQFTLTIANQGTPLTFMHQECEAIVQSIIHIRTRWELSQPDSIPQHTKIRPKDVPGTLLNIALLNLGSSDPSLRIEGQLLETSGLCIPANNTLFIVSISKTLAANEPHLTLEFLEECISGFSKSSIELKHLCLEYMTPWLSNLVRFCKHNDDAKRQRVTAILDKLITMTINEKQMYPSIQAKIWGSLGQITDLLDVVLDSFIKTSATGGLGSIKAEVMADTAVALASGNVKLVSSKVIGRMCKIIDKTCLSPTPTLEQHLMWDDIAILARYMLMLSFNNSLDVAAHLPYLFHVVTFLVATGPLSLRASTHGLVINIIHSLCTCSQLHFSEETKQVLRLSLTEFSLPKFYLLFGISKVKSAAVIAFRSSYRDRSFSPGSYERETFALTSLETVTEALLEIMEACMRDIPTCKWLDQWTELAQRFAFQYNPSLQPRALVVFGCISKRVSHGQIKQIIRILSKALESCLKGPDTYNSQVLIESTVIALTKLQPLLNKDSPLHKALFWVAVAVLQLDEVNLYSAGTALLEQNLHTLDSLRIFNDKSPEEVFMAIRNPLEWHCKQMDHFVGLNFNSNFNFALVGHLLKGYRHPSPAIVARTVRILHTLLTLVNKHRNCDKFEVNTQSVAYLAALLTVSEEVRSRCSLKHRKSLLLTDISMESVPMDTYPIHHGDPSYRTLKENQPWSSPKGSEAYLQATYPAVGQTSPRARKSMSLDMGQPSQANTKKLLGTRKSFDHLISDTKAPKRQEMESGMTTPPKMRRVAETDDETETQRIPSSQQHPHLRKVSVSESNVLLDEEVLTDPKIQALLLTVLATLVKYTTDEFDQRILYEYLAEASVVFPKVFPVVHTCMTTMAHVERSEDNFREHNLLDSKINTLLSLCQDPNLLNPIHGIVQSVVFHEESPPQYQTSYLQSFGFNGLWRFAGPFSKQTQIPDYAELIVKFLDALIDTYLPGIDEETSEESLLTPTSPYPPALQSQLSITANLNLSNSMTSLATSQHSPGIDKENVELSPTTGHCNSGRTRHGSASQVQKQRSAGSFKRNSIKKIV</sequence>
<dbReference type="SUPFAM" id="SSF48371">
    <property type="entry name" value="ARM repeat"/>
    <property type="match status" value="1"/>
</dbReference>
<dbReference type="Pfam" id="PF21877">
    <property type="entry name" value="PH_NF1"/>
    <property type="match status" value="1"/>
</dbReference>
<evidence type="ECO:0000259" key="5">
    <source>
        <dbReference type="PROSITE" id="PS50018"/>
    </source>
</evidence>
<dbReference type="InterPro" id="IPR036865">
    <property type="entry name" value="CRAL-TRIO_dom_sf"/>
</dbReference>
<dbReference type="Gene3D" id="3.40.525.10">
    <property type="entry name" value="CRAL-TRIO lipid binding domain"/>
    <property type="match status" value="1"/>
</dbReference>
<dbReference type="SMART" id="SM00516">
    <property type="entry name" value="SEC14"/>
    <property type="match status" value="1"/>
</dbReference>
<dbReference type="Gene3D" id="2.30.29.30">
    <property type="entry name" value="Pleckstrin-homology domain (PH domain)/Phosphotyrosine-binding domain (PTB)"/>
    <property type="match status" value="1"/>
</dbReference>
<keyword evidence="4" id="KW-0472">Membrane</keyword>
<gene>
    <name evidence="7" type="ORF">APTSU1_001177500</name>
</gene>
<dbReference type="CDD" id="cd05130">
    <property type="entry name" value="RasGAP_Neurofibromin"/>
    <property type="match status" value="1"/>
</dbReference>
<keyword evidence="8" id="KW-1185">Reference proteome</keyword>
<dbReference type="InterPro" id="IPR008936">
    <property type="entry name" value="Rho_GTPase_activation_prot"/>
</dbReference>
<dbReference type="InterPro" id="IPR011993">
    <property type="entry name" value="PH-like_dom_sf"/>
</dbReference>
<dbReference type="InterPro" id="IPR001936">
    <property type="entry name" value="RasGAP_dom"/>
</dbReference>
<dbReference type="PROSITE" id="PS50191">
    <property type="entry name" value="CRAL_TRIO"/>
    <property type="match status" value="1"/>
</dbReference>
<proteinExistence type="predicted"/>
<feature type="region of interest" description="Disordered" evidence="3">
    <location>
        <begin position="2853"/>
        <end position="2905"/>
    </location>
</feature>
<dbReference type="Gene3D" id="1.10.506.10">
    <property type="entry name" value="GTPase Activation - p120gap, domain 1"/>
    <property type="match status" value="2"/>
</dbReference>
<feature type="domain" description="CRAL-TRIO" evidence="6">
    <location>
        <begin position="1644"/>
        <end position="1802"/>
    </location>
</feature>
<dbReference type="InterPro" id="IPR023152">
    <property type="entry name" value="RasGAP_CS"/>
</dbReference>
<dbReference type="Proteomes" id="UP001623349">
    <property type="component" value="Unassembled WGS sequence"/>
</dbReference>
<evidence type="ECO:0000256" key="1">
    <source>
        <dbReference type="ARBA" id="ARBA00022468"/>
    </source>
</evidence>
<dbReference type="EMBL" id="BAAFST010000011">
    <property type="protein sequence ID" value="GAB1296540.1"/>
    <property type="molecule type" value="Genomic_DNA"/>
</dbReference>
<evidence type="ECO:0000313" key="7">
    <source>
        <dbReference type="EMBL" id="GAB1296540.1"/>
    </source>
</evidence>
<keyword evidence="4" id="KW-1133">Transmembrane helix</keyword>
<dbReference type="Pfam" id="PF13716">
    <property type="entry name" value="CRAL_TRIO_2"/>
    <property type="match status" value="1"/>
</dbReference>
<feature type="region of interest" description="Disordered" evidence="3">
    <location>
        <begin position="2599"/>
        <end position="2642"/>
    </location>
</feature>
<name>A0ABQ0FBH9_APOSI</name>
<keyword evidence="4" id="KW-0812">Transmembrane</keyword>